<accession>A0ABN6VX25</accession>
<keyword evidence="1" id="KW-0282">Flagellum</keyword>
<dbReference type="Pfam" id="PF06289">
    <property type="entry name" value="FlbD"/>
    <property type="match status" value="1"/>
</dbReference>
<sequence length="90" mass="10425">MIKLTRLDGSEFFLNPDLIESIEETPDTRIRLSNEDRFLVLEKAATIIEKIIAYKATVLRRAASAPTRRYLKGIRRREYPLTCALEEKDA</sequence>
<evidence type="ECO:0000313" key="2">
    <source>
        <dbReference type="Proteomes" id="UP001317705"/>
    </source>
</evidence>
<keyword evidence="2" id="KW-1185">Reference proteome</keyword>
<reference evidence="1 2" key="1">
    <citation type="submission" date="2022-12" db="EMBL/GenBank/DDBJ databases">
        <title>Polyphasic characterization of Geotalea uranireducens NIT-SL11 newly isolated from a complex of sewage sludge and microbially reduced graphene oxide.</title>
        <authorList>
            <person name="Xie L."/>
            <person name="Yoshida N."/>
            <person name="Meng L."/>
        </authorList>
    </citation>
    <scope>NUCLEOTIDE SEQUENCE [LARGE SCALE GENOMIC DNA]</scope>
    <source>
        <strain evidence="1 2">NIT-SL11</strain>
    </source>
</reference>
<dbReference type="InterPro" id="IPR009384">
    <property type="entry name" value="SwrD-like"/>
</dbReference>
<keyword evidence="1" id="KW-0966">Cell projection</keyword>
<dbReference type="RefSeq" id="WP_282000520.1">
    <property type="nucleotide sequence ID" value="NZ_AP027151.1"/>
</dbReference>
<dbReference type="Proteomes" id="UP001317705">
    <property type="component" value="Chromosome"/>
</dbReference>
<evidence type="ECO:0000313" key="1">
    <source>
        <dbReference type="EMBL" id="BDV44417.1"/>
    </source>
</evidence>
<dbReference type="PANTHER" id="PTHR39185:SF1">
    <property type="entry name" value="SWARMING MOTILITY PROTEIN SWRD"/>
    <property type="match status" value="1"/>
</dbReference>
<keyword evidence="1" id="KW-0969">Cilium</keyword>
<dbReference type="PANTHER" id="PTHR39185">
    <property type="entry name" value="SWARMING MOTILITY PROTEIN SWRD"/>
    <property type="match status" value="1"/>
</dbReference>
<proteinExistence type="predicted"/>
<gene>
    <name evidence="1" type="primary">flbD</name>
    <name evidence="1" type="ORF">GURASL_33400</name>
</gene>
<organism evidence="1 2">
    <name type="scientific">Geotalea uraniireducens</name>
    <dbReference type="NCBI Taxonomy" id="351604"/>
    <lineage>
        <taxon>Bacteria</taxon>
        <taxon>Pseudomonadati</taxon>
        <taxon>Thermodesulfobacteriota</taxon>
        <taxon>Desulfuromonadia</taxon>
        <taxon>Geobacterales</taxon>
        <taxon>Geobacteraceae</taxon>
        <taxon>Geotalea</taxon>
    </lineage>
</organism>
<name>A0ABN6VX25_9BACT</name>
<dbReference type="EMBL" id="AP027151">
    <property type="protein sequence ID" value="BDV44417.1"/>
    <property type="molecule type" value="Genomic_DNA"/>
</dbReference>
<protein>
    <submittedName>
        <fullName evidence="1">Flagellar protein FlbD</fullName>
    </submittedName>
</protein>